<dbReference type="Pfam" id="PF22766">
    <property type="entry name" value="ZW10_C2"/>
    <property type="match status" value="1"/>
</dbReference>
<feature type="domain" description="ZW10 C-terminal helical" evidence="3">
    <location>
        <begin position="584"/>
        <end position="728"/>
    </location>
</feature>
<evidence type="ECO:0000313" key="4">
    <source>
        <dbReference type="EMBL" id="JAP97228.1"/>
    </source>
</evidence>
<evidence type="ECO:0000259" key="3">
    <source>
        <dbReference type="Pfam" id="PF22766"/>
    </source>
</evidence>
<dbReference type="InterPro" id="IPR055148">
    <property type="entry name" value="ZW10_C_2"/>
</dbReference>
<evidence type="ECO:0000259" key="1">
    <source>
        <dbReference type="Pfam" id="PF20665"/>
    </source>
</evidence>
<reference evidence="4" key="1">
    <citation type="journal article" date="2016" name="Gigascience">
        <title>De novo construction of an expanded transcriptome assembly for the western tarnished plant bug, Lygus hesperus.</title>
        <authorList>
            <person name="Tassone E.E."/>
            <person name="Geib S.M."/>
            <person name="Hall B."/>
            <person name="Fabrick J.A."/>
            <person name="Brent C.S."/>
            <person name="Hull J.J."/>
        </authorList>
    </citation>
    <scope>NUCLEOTIDE SEQUENCE</scope>
</reference>
<dbReference type="Pfam" id="PF20665">
    <property type="entry name" value="Zw10_middle"/>
    <property type="match status" value="1"/>
</dbReference>
<dbReference type="Pfam" id="PF20666">
    <property type="entry name" value="ZW10_C"/>
    <property type="match status" value="1"/>
</dbReference>
<dbReference type="InterPro" id="IPR048344">
    <property type="entry name" value="Zw10_middle"/>
</dbReference>
<protein>
    <submittedName>
        <fullName evidence="4">Centromere/kinetochore protein zw10</fullName>
    </submittedName>
</protein>
<name>A0A146KMA6_LYGHE</name>
<gene>
    <name evidence="4" type="primary">ZW10</name>
    <name evidence="4" type="ORF">g.68010</name>
</gene>
<dbReference type="AlphaFoldDB" id="A0A146KMA6"/>
<dbReference type="PANTHER" id="PTHR12205">
    <property type="entry name" value="CENTROMERE/KINETOCHORE PROTEIN ZW10"/>
    <property type="match status" value="1"/>
</dbReference>
<evidence type="ECO:0000259" key="2">
    <source>
        <dbReference type="Pfam" id="PF20666"/>
    </source>
</evidence>
<dbReference type="InterPro" id="IPR048343">
    <property type="entry name" value="ZW10_C"/>
</dbReference>
<dbReference type="InterPro" id="IPR046362">
    <property type="entry name" value="Zw10/DSL1_C_sf"/>
</dbReference>
<dbReference type="EMBL" id="GDHC01021400">
    <property type="protein sequence ID" value="JAP97228.1"/>
    <property type="molecule type" value="Transcribed_RNA"/>
</dbReference>
<dbReference type="GO" id="GO:1990423">
    <property type="term" value="C:RZZ complex"/>
    <property type="evidence" value="ECO:0007669"/>
    <property type="project" value="TreeGrafter"/>
</dbReference>
<dbReference type="GO" id="GO:0005737">
    <property type="term" value="C:cytoplasm"/>
    <property type="evidence" value="ECO:0007669"/>
    <property type="project" value="GOC"/>
</dbReference>
<proteinExistence type="predicted"/>
<dbReference type="PANTHER" id="PTHR12205:SF0">
    <property type="entry name" value="CENTROMERE_KINETOCHORE PROTEIN ZW10 HOMOLOG"/>
    <property type="match status" value="1"/>
</dbReference>
<dbReference type="GO" id="GO:0006888">
    <property type="term" value="P:endoplasmic reticulum to Golgi vesicle-mediated transport"/>
    <property type="evidence" value="ECO:0007669"/>
    <property type="project" value="TreeGrafter"/>
</dbReference>
<sequence>MSIIAEVLNTANEAEMLSLPKKMSEISQAVSHLRTGVKELMEVKYLRLLQGNDNTNLVEKGNEVAENIKDLQTRLFQQTHTEASTVAEELRSMTESLIEARIMCDICKKLVAIDDEFRKALHDQEHQRYFSAAQHISNIEEMLSRDDTELEFLTIFEALRNQSSGNYNRFSSEALKIWKTEVSWINCQLDSGRKTFSLQVSKPKDLLENLIKTLNLYGVCEPQIYYFSMSLNTDVLIPCIEGCVTITIKHNTVNSVLSIVSVVDDTPPVFSVLENLTKVFEFLHELLDIDIDESRNFISELGLHLADKFVSQLVRESLSEAIPSRWQDLRNYEDLVRRISEFNALLRRIKFLPDGCDQLEKFCGNVEEQFLNKMIERYLSRAREISFMNLQDMTPYYTEPEEPGSYQTFDSGKSKKDTIVLFTELPNDFGKFPSCHISKSVRDLMALVKEILNDCVSGIYPMPNTALKLFCTARDCINLYVEITPVIHIKLLESLPQQSALFHNNCFYIAHELITLNEPYRTKYSDQVMRAMGTFVDMVSYVRAQGTKILEFQVSKQNDMLVDIVSRSGLSTLAEQDVPPMLEKSLRQCLHQLSFLETMWLTVLPSHVYNKIIGQLCNSLLEDIITKVCLTKDIKEATATHLVRLFGYVQESLPTLFEEPKEVHRHIKKWAKFTELIHILNGSLAEIGDRWADGKGPLALEFTAEQVRQLIKALFQVSDRRSAILSRIK</sequence>
<accession>A0A146KMA6</accession>
<dbReference type="Gene3D" id="1.10.357.150">
    <property type="match status" value="1"/>
</dbReference>
<feature type="domain" description="Centromere/kinetochore protein zw10 middle" evidence="1">
    <location>
        <begin position="176"/>
        <end position="385"/>
    </location>
</feature>
<feature type="domain" description="Centromere/kinetochore protein zw10 C-terminal" evidence="2">
    <location>
        <begin position="432"/>
        <end position="562"/>
    </location>
</feature>
<organism evidence="4">
    <name type="scientific">Lygus hesperus</name>
    <name type="common">Western plant bug</name>
    <dbReference type="NCBI Taxonomy" id="30085"/>
    <lineage>
        <taxon>Eukaryota</taxon>
        <taxon>Metazoa</taxon>
        <taxon>Ecdysozoa</taxon>
        <taxon>Arthropoda</taxon>
        <taxon>Hexapoda</taxon>
        <taxon>Insecta</taxon>
        <taxon>Pterygota</taxon>
        <taxon>Neoptera</taxon>
        <taxon>Paraneoptera</taxon>
        <taxon>Hemiptera</taxon>
        <taxon>Heteroptera</taxon>
        <taxon>Panheteroptera</taxon>
        <taxon>Cimicomorpha</taxon>
        <taxon>Miridae</taxon>
        <taxon>Mirini</taxon>
        <taxon>Lygus</taxon>
    </lineage>
</organism>
<dbReference type="GO" id="GO:0007094">
    <property type="term" value="P:mitotic spindle assembly checkpoint signaling"/>
    <property type="evidence" value="ECO:0007669"/>
    <property type="project" value="TreeGrafter"/>
</dbReference>